<dbReference type="Pfam" id="PF03625">
    <property type="entry name" value="DUF302"/>
    <property type="match status" value="1"/>
</dbReference>
<dbReference type="STRING" id="1765967.BW247_06120"/>
<sequence length="149" mass="15680">MGRQLAAVGLLTTVATTTAFAAGTAFVSQASHQGFNATVSALKRSVASNGLMVMGKINQQRILSMTGLQLKGAESFLVGNPTVGKKLFAMDPAVGAVIPARMYVWVKGGTTYVGYFEPSHLMGSINPKLTMPGKMMDKKFAAIAHDATR</sequence>
<dbReference type="EMBL" id="CP019434">
    <property type="protein sequence ID" value="APZ42722.1"/>
    <property type="molecule type" value="Genomic_DNA"/>
</dbReference>
<dbReference type="Proteomes" id="UP000243807">
    <property type="component" value="Chromosome"/>
</dbReference>
<evidence type="ECO:0000313" key="4">
    <source>
        <dbReference type="EMBL" id="APZ43663.1"/>
    </source>
</evidence>
<evidence type="ECO:0000313" key="5">
    <source>
        <dbReference type="Proteomes" id="UP000243807"/>
    </source>
</evidence>
<accession>A0A1P8UFU1</accession>
<proteinExistence type="predicted"/>
<feature type="chain" id="PRO_5033279515" description="DUF302 domain-containing protein" evidence="1">
    <location>
        <begin position="22"/>
        <end position="149"/>
    </location>
</feature>
<evidence type="ECO:0000313" key="3">
    <source>
        <dbReference type="EMBL" id="APZ42722.1"/>
    </source>
</evidence>
<protein>
    <recommendedName>
        <fullName evidence="2">DUF302 domain-containing protein</fullName>
    </recommendedName>
</protein>
<keyword evidence="1" id="KW-0732">Signal</keyword>
<dbReference type="PANTHER" id="PTHR38342">
    <property type="entry name" value="SLR5037 PROTEIN"/>
    <property type="match status" value="1"/>
</dbReference>
<reference evidence="3 5" key="1">
    <citation type="submission" date="2017-01" db="EMBL/GenBank/DDBJ databases">
        <title>Draft sequence of Acidihalobacter ferrooxidans strain DSM 14175 (strain V8).</title>
        <authorList>
            <person name="Khaleque H.N."/>
            <person name="Ramsay J.P."/>
            <person name="Murphy R.J.T."/>
            <person name="Kaksonen A.H."/>
            <person name="Boxall N.J."/>
            <person name="Watkin E.L.J."/>
        </authorList>
    </citation>
    <scope>NUCLEOTIDE SEQUENCE [LARGE SCALE GENOMIC DNA]</scope>
    <source>
        <strain evidence="3 5">V8</strain>
    </source>
</reference>
<organism evidence="3 5">
    <name type="scientific">Acidihalobacter ferrooxydans</name>
    <dbReference type="NCBI Taxonomy" id="1765967"/>
    <lineage>
        <taxon>Bacteria</taxon>
        <taxon>Pseudomonadati</taxon>
        <taxon>Pseudomonadota</taxon>
        <taxon>Gammaproteobacteria</taxon>
        <taxon>Chromatiales</taxon>
        <taxon>Ectothiorhodospiraceae</taxon>
        <taxon>Acidihalobacter</taxon>
    </lineage>
</organism>
<dbReference type="PANTHER" id="PTHR38342:SF2">
    <property type="entry name" value="INNER MEMBRANE OR EXPORTED"/>
    <property type="match status" value="1"/>
</dbReference>
<dbReference type="CDD" id="cd14797">
    <property type="entry name" value="DUF302"/>
    <property type="match status" value="1"/>
</dbReference>
<dbReference type="Gene3D" id="3.30.310.70">
    <property type="entry name" value="TT1751-like domain"/>
    <property type="match status" value="1"/>
</dbReference>
<dbReference type="KEGG" id="afy:BW247_11660"/>
<dbReference type="KEGG" id="afy:BW247_06120"/>
<evidence type="ECO:0000259" key="2">
    <source>
        <dbReference type="Pfam" id="PF03625"/>
    </source>
</evidence>
<keyword evidence="5" id="KW-1185">Reference proteome</keyword>
<dbReference type="InterPro" id="IPR005180">
    <property type="entry name" value="DUF302"/>
</dbReference>
<gene>
    <name evidence="3" type="ORF">BW247_06120</name>
    <name evidence="4" type="ORF">BW247_11660</name>
</gene>
<evidence type="ECO:0000256" key="1">
    <source>
        <dbReference type="SAM" id="SignalP"/>
    </source>
</evidence>
<feature type="domain" description="DUF302" evidence="2">
    <location>
        <begin position="57"/>
        <end position="118"/>
    </location>
</feature>
<dbReference type="SUPFAM" id="SSF103247">
    <property type="entry name" value="TT1751-like"/>
    <property type="match status" value="1"/>
</dbReference>
<feature type="signal peptide" evidence="1">
    <location>
        <begin position="1"/>
        <end position="21"/>
    </location>
</feature>
<name>A0A1P8UFU1_9GAMM</name>
<dbReference type="InterPro" id="IPR035923">
    <property type="entry name" value="TT1751-like_sf"/>
</dbReference>
<dbReference type="AlphaFoldDB" id="A0A1P8UFU1"/>
<dbReference type="EMBL" id="CP019434">
    <property type="protein sequence ID" value="APZ43663.1"/>
    <property type="molecule type" value="Genomic_DNA"/>
</dbReference>